<dbReference type="RefSeq" id="WP_023586384.1">
    <property type="nucleotide sequence ID" value="NZ_ASHX02000001.1"/>
</dbReference>
<evidence type="ECO:0000313" key="2">
    <source>
        <dbReference type="Proteomes" id="UP000095329"/>
    </source>
</evidence>
<dbReference type="Pfam" id="PF05593">
    <property type="entry name" value="RHS_repeat"/>
    <property type="match status" value="1"/>
</dbReference>
<dbReference type="Gene3D" id="2.180.10.10">
    <property type="entry name" value="RHS repeat-associated core"/>
    <property type="match status" value="1"/>
</dbReference>
<dbReference type="AlphaFoldDB" id="A0A1D3DPN1"/>
<reference evidence="1 2" key="1">
    <citation type="journal article" date="2013" name="Genome Announc.">
        <title>Genome Sequence of Streptomyces violaceusniger Strain SPC6, a Halotolerant Streptomycete That Exhibits Rapid Growth and Development.</title>
        <authorList>
            <person name="Chen X."/>
            <person name="Zhang B."/>
            <person name="Zhang W."/>
            <person name="Wu X."/>
            <person name="Zhang M."/>
            <person name="Chen T."/>
            <person name="Liu G."/>
            <person name="Dyson P."/>
        </authorList>
    </citation>
    <scope>NUCLEOTIDE SEQUENCE [LARGE SCALE GENOMIC DNA]</scope>
    <source>
        <strain evidence="1 2">SPC6</strain>
    </source>
</reference>
<protein>
    <recommendedName>
        <fullName evidence="3">Type IV secretion protein Rhs</fullName>
    </recommendedName>
</protein>
<dbReference type="NCBIfam" id="TIGR01643">
    <property type="entry name" value="YD_repeat_2x"/>
    <property type="match status" value="1"/>
</dbReference>
<dbReference type="InterPro" id="IPR031325">
    <property type="entry name" value="RHS_repeat"/>
</dbReference>
<evidence type="ECO:0000313" key="1">
    <source>
        <dbReference type="EMBL" id="OEJ94262.1"/>
    </source>
</evidence>
<sequence length="105" mass="11249">MVETGAGVRNEITGATHTAKISRTFDADGALLTETVEDTTGGHAARTTTYHYNAHGLQDRITNAEGHSTSFLYDGLGRIVQQTDAMGTTYTSAYPPPPPPLWRAV</sequence>
<dbReference type="eggNOG" id="COG3209">
    <property type="taxonomic scope" value="Bacteria"/>
</dbReference>
<dbReference type="EMBL" id="ASHX02000001">
    <property type="protein sequence ID" value="OEJ94262.1"/>
    <property type="molecule type" value="Genomic_DNA"/>
</dbReference>
<evidence type="ECO:0008006" key="3">
    <source>
        <dbReference type="Google" id="ProtNLM"/>
    </source>
</evidence>
<dbReference type="STRING" id="1306406.J116_007060"/>
<accession>A0A1D3DPN1</accession>
<proteinExistence type="predicted"/>
<name>A0A1D3DPN1_9ACTN</name>
<dbReference type="Proteomes" id="UP000095329">
    <property type="component" value="Unassembled WGS sequence"/>
</dbReference>
<comment type="caution">
    <text evidence="1">The sequence shown here is derived from an EMBL/GenBank/DDBJ whole genome shotgun (WGS) entry which is preliminary data.</text>
</comment>
<keyword evidence="2" id="KW-1185">Reference proteome</keyword>
<dbReference type="InterPro" id="IPR006530">
    <property type="entry name" value="YD"/>
</dbReference>
<gene>
    <name evidence="1" type="ORF">J116_007060</name>
</gene>
<organism evidence="1 2">
    <name type="scientific">Streptomyces thermolilacinus SPC6</name>
    <dbReference type="NCBI Taxonomy" id="1306406"/>
    <lineage>
        <taxon>Bacteria</taxon>
        <taxon>Bacillati</taxon>
        <taxon>Actinomycetota</taxon>
        <taxon>Actinomycetes</taxon>
        <taxon>Kitasatosporales</taxon>
        <taxon>Streptomycetaceae</taxon>
        <taxon>Streptomyces</taxon>
    </lineage>
</organism>